<dbReference type="RefSeq" id="WP_151459693.1">
    <property type="nucleotide sequence ID" value="NZ_WAAO01000002.1"/>
</dbReference>
<evidence type="ECO:0000313" key="8">
    <source>
        <dbReference type="Proteomes" id="UP000478836"/>
    </source>
</evidence>
<dbReference type="SMART" id="SM00490">
    <property type="entry name" value="HELICc"/>
    <property type="match status" value="1"/>
</dbReference>
<keyword evidence="2" id="KW-0378">Hydrolase</keyword>
<dbReference type="PROSITE" id="PS51192">
    <property type="entry name" value="HELICASE_ATP_BIND_1"/>
    <property type="match status" value="1"/>
</dbReference>
<dbReference type="InterPro" id="IPR014001">
    <property type="entry name" value="Helicase_ATP-bd"/>
</dbReference>
<proteinExistence type="predicted"/>
<evidence type="ECO:0000256" key="3">
    <source>
        <dbReference type="ARBA" id="ARBA00022806"/>
    </source>
</evidence>
<organism evidence="7 8">
    <name type="scientific">Microbacterium algeriense</name>
    <dbReference type="NCBI Taxonomy" id="2615184"/>
    <lineage>
        <taxon>Bacteria</taxon>
        <taxon>Bacillati</taxon>
        <taxon>Actinomycetota</taxon>
        <taxon>Actinomycetes</taxon>
        <taxon>Micrococcales</taxon>
        <taxon>Microbacteriaceae</taxon>
        <taxon>Microbacterium</taxon>
    </lineage>
</organism>
<comment type="caution">
    <text evidence="7">The sequence shown here is derived from an EMBL/GenBank/DDBJ whole genome shotgun (WGS) entry which is preliminary data.</text>
</comment>
<dbReference type="PROSITE" id="PS51194">
    <property type="entry name" value="HELICASE_CTER"/>
    <property type="match status" value="1"/>
</dbReference>
<feature type="domain" description="Helicase C-terminal" evidence="6">
    <location>
        <begin position="507"/>
        <end position="690"/>
    </location>
</feature>
<dbReference type="Pfam" id="PF00271">
    <property type="entry name" value="Helicase_C"/>
    <property type="match status" value="1"/>
</dbReference>
<keyword evidence="3 7" id="KW-0347">Helicase</keyword>
<evidence type="ECO:0000256" key="2">
    <source>
        <dbReference type="ARBA" id="ARBA00022801"/>
    </source>
</evidence>
<dbReference type="PANTHER" id="PTHR47961">
    <property type="entry name" value="DNA POLYMERASE THETA, PUTATIVE (AFU_ORTHOLOGUE AFUA_1G05260)-RELATED"/>
    <property type="match status" value="1"/>
</dbReference>
<evidence type="ECO:0000259" key="5">
    <source>
        <dbReference type="PROSITE" id="PS51192"/>
    </source>
</evidence>
<dbReference type="SUPFAM" id="SSF52540">
    <property type="entry name" value="P-loop containing nucleoside triphosphate hydrolases"/>
    <property type="match status" value="2"/>
</dbReference>
<dbReference type="Proteomes" id="UP000478836">
    <property type="component" value="Unassembled WGS sequence"/>
</dbReference>
<dbReference type="InterPro" id="IPR050474">
    <property type="entry name" value="Hel308_SKI2-like"/>
</dbReference>
<protein>
    <submittedName>
        <fullName evidence="7">DEAD/DEAH box helicase</fullName>
    </submittedName>
</protein>
<feature type="domain" description="Helicase ATP-binding" evidence="5">
    <location>
        <begin position="230"/>
        <end position="402"/>
    </location>
</feature>
<dbReference type="InterPro" id="IPR001650">
    <property type="entry name" value="Helicase_C-like"/>
</dbReference>
<dbReference type="EMBL" id="WAAO01000002">
    <property type="protein sequence ID" value="KAB1865081.1"/>
    <property type="molecule type" value="Genomic_DNA"/>
</dbReference>
<dbReference type="Pfam" id="PF00270">
    <property type="entry name" value="DEAD"/>
    <property type="match status" value="1"/>
</dbReference>
<gene>
    <name evidence="7" type="ORF">F6A08_13610</name>
</gene>
<accession>A0ABQ6V7G4</accession>
<evidence type="ECO:0000256" key="1">
    <source>
        <dbReference type="ARBA" id="ARBA00022741"/>
    </source>
</evidence>
<evidence type="ECO:0000259" key="6">
    <source>
        <dbReference type="PROSITE" id="PS51194"/>
    </source>
</evidence>
<keyword evidence="4" id="KW-0067">ATP-binding</keyword>
<keyword evidence="1" id="KW-0547">Nucleotide-binding</keyword>
<reference evidence="8" key="1">
    <citation type="submission" date="2019-09" db="EMBL/GenBank/DDBJ databases">
        <title>Whole genome sequencing of Microbacterium maritypicum.</title>
        <authorList>
            <person name="Lenchi N."/>
        </authorList>
    </citation>
    <scope>NUCLEOTIDE SEQUENCE [LARGE SCALE GENOMIC DNA]</scope>
    <source>
        <strain evidence="8">G1</strain>
    </source>
</reference>
<dbReference type="InterPro" id="IPR027417">
    <property type="entry name" value="P-loop_NTPase"/>
</dbReference>
<dbReference type="SMART" id="SM00487">
    <property type="entry name" value="DEXDc"/>
    <property type="match status" value="1"/>
</dbReference>
<dbReference type="Gene3D" id="3.40.50.300">
    <property type="entry name" value="P-loop containing nucleotide triphosphate hydrolases"/>
    <property type="match status" value="2"/>
</dbReference>
<dbReference type="PANTHER" id="PTHR47961:SF6">
    <property type="entry name" value="DNA-DIRECTED DNA POLYMERASE"/>
    <property type="match status" value="1"/>
</dbReference>
<evidence type="ECO:0000256" key="4">
    <source>
        <dbReference type="ARBA" id="ARBA00022840"/>
    </source>
</evidence>
<evidence type="ECO:0000313" key="7">
    <source>
        <dbReference type="EMBL" id="KAB1865081.1"/>
    </source>
</evidence>
<dbReference type="GO" id="GO:0004386">
    <property type="term" value="F:helicase activity"/>
    <property type="evidence" value="ECO:0007669"/>
    <property type="project" value="UniProtKB-KW"/>
</dbReference>
<sequence>MRESLGRWIADAETQQTIVDFRLSTHLGQLDYLDNRTTDLYYSLVGELFDMVRAGGGEPLDWASLGRALETVSRDLRDGARADGLFFAAVAFYQGGYPASAVMTMRLADPQFWEVDAQRAAYELLTRSANPVSFSTQVLVDAVRAGNTSIVNEVVVAAQEEAGRALDVGPDEWVAHRLYAVLVERFQRTNLRAVLPDGATRRWDPLVESFLDRTQPVWDFFPSQMEAIDAGLLTSSESYSLQMPTGAGKTALTETLIFDHLSRFPESKAVLLVPYRALARELRGSVGRHLTAMGLRSRTVYGGTVPGIEESDDLEEVRVIIATPEALTGLVGAHPELLSEISLVVCDEGHLLDSESRGVGLELLLARLKARTPAPRIVFVSAIVPNVEEINTWLGGSDGTVVRSEYRPAVAEFAVLRPSGSGRQRKVGLELHEPSTSLPSHTLPEFLGLEDFQFTNPSTGRLNTYDYGSTKTLAVATARKALTLGPVAVFATEKGGNRGVLGLANELLKQIAAGLDLPKPMAYVTDDAAVESAVAYLTGEFGDDWVGTRALREGAIVHHGDVPQETREVLEELVSDRRIPMVLCTSTLAEGVNLPLRTMVLYSVKRSSDGSAPEAMLARDIKNLVGRAGRAGSSTRGLVVCANPDDWTVVSPVAEGQPGEPVAGALITLVQRLEGALARQQLQLTNRVLEASPVLFSLVDGIDAALIELIRDELGAEQFVSIAETLAAETFAAARATEQERQMLFSVFELRAQRLVEMRASGRLSLAQETSARPRLVDAVLDGLLPRYADWESIESPLDPNLVRLVVDWALEQPGFTREAETVYRRTDVTDLAASLSELLLAWLEGLPFTALAARAGVSIDVLLRIHAKLVLFDLVTLVEQAVAILQQHLTSEGVTLAPAVTSFPDFLRFGVSTAAARELMAKGVRHRAAAVKLGAHSAMSSPGNLFSLSTPWTIARDLLADTDTWLPRLGDLVYQRTVADVAIRGLI</sequence>
<dbReference type="GeneID" id="77477502"/>
<keyword evidence="8" id="KW-1185">Reference proteome</keyword>
<name>A0ABQ6V7G4_9MICO</name>
<dbReference type="InterPro" id="IPR011545">
    <property type="entry name" value="DEAD/DEAH_box_helicase_dom"/>
</dbReference>